<keyword evidence="3" id="KW-1185">Reference proteome</keyword>
<dbReference type="Proteomes" id="UP001153269">
    <property type="component" value="Unassembled WGS sequence"/>
</dbReference>
<proteinExistence type="predicted"/>
<accession>A0A9N7VNS9</accession>
<organism evidence="2 3">
    <name type="scientific">Pleuronectes platessa</name>
    <name type="common">European plaice</name>
    <dbReference type="NCBI Taxonomy" id="8262"/>
    <lineage>
        <taxon>Eukaryota</taxon>
        <taxon>Metazoa</taxon>
        <taxon>Chordata</taxon>
        <taxon>Craniata</taxon>
        <taxon>Vertebrata</taxon>
        <taxon>Euteleostomi</taxon>
        <taxon>Actinopterygii</taxon>
        <taxon>Neopterygii</taxon>
        <taxon>Teleostei</taxon>
        <taxon>Neoteleostei</taxon>
        <taxon>Acanthomorphata</taxon>
        <taxon>Carangaria</taxon>
        <taxon>Pleuronectiformes</taxon>
        <taxon>Pleuronectoidei</taxon>
        <taxon>Pleuronectidae</taxon>
        <taxon>Pleuronectes</taxon>
    </lineage>
</organism>
<name>A0A9N7VNS9_PLEPL</name>
<dbReference type="AlphaFoldDB" id="A0A9N7VNS9"/>
<evidence type="ECO:0000313" key="2">
    <source>
        <dbReference type="EMBL" id="CAB1453050.1"/>
    </source>
</evidence>
<feature type="region of interest" description="Disordered" evidence="1">
    <location>
        <begin position="20"/>
        <end position="54"/>
    </location>
</feature>
<feature type="compositionally biased region" description="Low complexity" evidence="1">
    <location>
        <begin position="35"/>
        <end position="44"/>
    </location>
</feature>
<dbReference type="EMBL" id="CADEAL010004155">
    <property type="protein sequence ID" value="CAB1453050.1"/>
    <property type="molecule type" value="Genomic_DNA"/>
</dbReference>
<comment type="caution">
    <text evidence="2">The sequence shown here is derived from an EMBL/GenBank/DDBJ whole genome shotgun (WGS) entry which is preliminary data.</text>
</comment>
<evidence type="ECO:0000313" key="3">
    <source>
        <dbReference type="Proteomes" id="UP001153269"/>
    </source>
</evidence>
<gene>
    <name evidence="2" type="ORF">PLEPLA_LOCUS40800</name>
</gene>
<sequence length="109" mass="12172">MHRDNSPFIQLKTWRPLGSAEMWGGRKKKKSNCDSTRSLALSSPRRARGETRRLRAPNSAVTRCCCCARTRVSAQWKARGGTKWRGDVMDGASVLEHGCRTRAVTTGTH</sequence>
<protein>
    <submittedName>
        <fullName evidence="2">Uncharacterized protein</fullName>
    </submittedName>
</protein>
<reference evidence="2" key="1">
    <citation type="submission" date="2020-03" db="EMBL/GenBank/DDBJ databases">
        <authorList>
            <person name="Weist P."/>
        </authorList>
    </citation>
    <scope>NUCLEOTIDE SEQUENCE</scope>
</reference>
<evidence type="ECO:0000256" key="1">
    <source>
        <dbReference type="SAM" id="MobiDB-lite"/>
    </source>
</evidence>